<accession>A0A510Y924</accession>
<dbReference type="EMBL" id="BJUN01000021">
    <property type="protein sequence ID" value="GEK59870.1"/>
    <property type="molecule type" value="Genomic_DNA"/>
</dbReference>
<comment type="caution">
    <text evidence="1">The sequence shown here is derived from an EMBL/GenBank/DDBJ whole genome shotgun (WGS) entry which is preliminary data.</text>
</comment>
<gene>
    <name evidence="1" type="ORF">MHA01_27750</name>
</gene>
<name>A0A510Y924_MARHA</name>
<dbReference type="Gene3D" id="3.30.110.40">
    <property type="entry name" value="TusA-like domain"/>
    <property type="match status" value="1"/>
</dbReference>
<keyword evidence="2" id="KW-1185">Reference proteome</keyword>
<evidence type="ECO:0000313" key="1">
    <source>
        <dbReference type="EMBL" id="GEK59870.1"/>
    </source>
</evidence>
<dbReference type="RefSeq" id="WP_094908922.1">
    <property type="nucleotide sequence ID" value="NZ_JBHRWB010000011.1"/>
</dbReference>
<organism evidence="1 2">
    <name type="scientific">Marinococcus halophilus</name>
    <dbReference type="NCBI Taxonomy" id="1371"/>
    <lineage>
        <taxon>Bacteria</taxon>
        <taxon>Bacillati</taxon>
        <taxon>Bacillota</taxon>
        <taxon>Bacilli</taxon>
        <taxon>Bacillales</taxon>
        <taxon>Bacillaceae</taxon>
        <taxon>Marinococcus</taxon>
    </lineage>
</organism>
<dbReference type="AlphaFoldDB" id="A0A510Y924"/>
<reference evidence="1 2" key="1">
    <citation type="submission" date="2019-07" db="EMBL/GenBank/DDBJ databases">
        <title>Whole genome shotgun sequence of Marinococcus halophilus NBRC 102359.</title>
        <authorList>
            <person name="Hosoyama A."/>
            <person name="Uohara A."/>
            <person name="Ohji S."/>
            <person name="Ichikawa N."/>
        </authorList>
    </citation>
    <scope>NUCLEOTIDE SEQUENCE [LARGE SCALE GENOMIC DNA]</scope>
    <source>
        <strain evidence="1 2">NBRC 102359</strain>
    </source>
</reference>
<evidence type="ECO:0000313" key="2">
    <source>
        <dbReference type="Proteomes" id="UP000321051"/>
    </source>
</evidence>
<dbReference type="Proteomes" id="UP000321051">
    <property type="component" value="Unassembled WGS sequence"/>
</dbReference>
<sequence length="85" mass="9974">MMQAHQVVTQQNCSGLMLLIHVKTVMQEMNDGDVLAIPFLAQPHMMHVRQWMQRTGHHDLGMRQFQKQWWYYVKKASTPHDLGAT</sequence>
<dbReference type="SUPFAM" id="SSF64307">
    <property type="entry name" value="SirA-like"/>
    <property type="match status" value="1"/>
</dbReference>
<dbReference type="InterPro" id="IPR036868">
    <property type="entry name" value="TusA-like_sf"/>
</dbReference>
<proteinExistence type="predicted"/>
<protein>
    <submittedName>
        <fullName evidence="1">Uncharacterized protein</fullName>
    </submittedName>
</protein>